<comment type="subcellular location">
    <subcellularLocation>
        <location evidence="10">Cell membrane</location>
        <topology evidence="10">Peripheral membrane protein</topology>
        <orientation evidence="10">Cytoplasmic side</orientation>
    </subcellularLocation>
</comment>
<keyword evidence="6 10" id="KW-0573">Peptidoglycan synthesis</keyword>
<dbReference type="GO" id="GO:0051301">
    <property type="term" value="P:cell division"/>
    <property type="evidence" value="ECO:0007669"/>
    <property type="project" value="UniProtKB-KW"/>
</dbReference>
<evidence type="ECO:0000256" key="7">
    <source>
        <dbReference type="ARBA" id="ARBA00023136"/>
    </source>
</evidence>
<dbReference type="HAMAP" id="MF_00033">
    <property type="entry name" value="MurG"/>
    <property type="match status" value="1"/>
</dbReference>
<comment type="pathway">
    <text evidence="10">Cell wall biogenesis; peptidoglycan biosynthesis.</text>
</comment>
<comment type="catalytic activity">
    <reaction evidence="10">
        <text>di-trans,octa-cis-undecaprenyl diphospho-N-acetyl-alpha-D-muramoyl-L-alanyl-D-glutamyl-meso-2,6-diaminopimeloyl-D-alanyl-D-alanine + UDP-N-acetyl-alpha-D-glucosamine = di-trans,octa-cis-undecaprenyl diphospho-[N-acetyl-alpha-D-glucosaminyl-(1-&gt;4)]-N-acetyl-alpha-D-muramoyl-L-alanyl-D-glutamyl-meso-2,6-diaminopimeloyl-D-alanyl-D-alanine + UDP + H(+)</text>
        <dbReference type="Rhea" id="RHEA:31227"/>
        <dbReference type="ChEBI" id="CHEBI:15378"/>
        <dbReference type="ChEBI" id="CHEBI:57705"/>
        <dbReference type="ChEBI" id="CHEBI:58223"/>
        <dbReference type="ChEBI" id="CHEBI:61387"/>
        <dbReference type="ChEBI" id="CHEBI:61388"/>
        <dbReference type="EC" id="2.4.1.227"/>
    </reaction>
</comment>
<dbReference type="GO" id="GO:0071555">
    <property type="term" value="P:cell wall organization"/>
    <property type="evidence" value="ECO:0007669"/>
    <property type="project" value="UniProtKB-KW"/>
</dbReference>
<dbReference type="GO" id="GO:0051991">
    <property type="term" value="F:UDP-N-acetyl-D-glucosamine:N-acetylmuramoyl-L-alanyl-D-glutamyl-meso-2,6-diaminopimelyl-D-alanyl-D-alanine-diphosphoundecaprenol 4-beta-N-acetylglucosaminlytransferase activity"/>
    <property type="evidence" value="ECO:0007669"/>
    <property type="project" value="RHEA"/>
</dbReference>
<reference evidence="13 14" key="1">
    <citation type="submission" date="2019-03" db="EMBL/GenBank/DDBJ databases">
        <title>Genomic Encyclopedia of Type Strains, Phase IV (KMG-IV): sequencing the most valuable type-strain genomes for metagenomic binning, comparative biology and taxonomic classification.</title>
        <authorList>
            <person name="Goeker M."/>
        </authorList>
    </citation>
    <scope>NUCLEOTIDE SEQUENCE [LARGE SCALE GENOMIC DNA]</scope>
    <source>
        <strain evidence="13 14">DSM 25059</strain>
    </source>
</reference>
<evidence type="ECO:0000313" key="14">
    <source>
        <dbReference type="Proteomes" id="UP000295493"/>
    </source>
</evidence>
<dbReference type="CDD" id="cd03785">
    <property type="entry name" value="GT28_MurG"/>
    <property type="match status" value="1"/>
</dbReference>
<sequence length="372" mass="39259">MREAKRYVLAAGGTGGHMVPAAALGAELKRRGAEVALVSDARGVRFPGLFDDIDTHVLPAGRFGGKNPLGWAKAGAQMWRGRAMAIRLFREMRPDAVIGFGGYPAMTALLAAFSRKVPTIIHEQNAVLGRVNRLAAGKVDGIATAYPDVERLDAKYRGKTHLVGNPVREAVLALRNMPFPVPENGEPWHVLVTGGSQGASILSQVVPDGLAQLPLHFRSAMQVTHQARAEDIDAVRAGYAAHGIKAEIASYLPDMPERLAAAHLVIARAGASTIAELTAAGRPAILVPLPSAMDDHQTANAREMTEAGGARTIPQSDFTPAELARQIQALGTDGESLTAAAMHARSCGRPDAVTALADLVEAISSPEQEIAR</sequence>
<dbReference type="Gene3D" id="3.40.50.2000">
    <property type="entry name" value="Glycogen Phosphorylase B"/>
    <property type="match status" value="2"/>
</dbReference>
<feature type="binding site" evidence="10">
    <location>
        <position position="196"/>
    </location>
    <ligand>
        <name>UDP-N-acetyl-alpha-D-glucosamine</name>
        <dbReference type="ChEBI" id="CHEBI:57705"/>
    </ligand>
</feature>
<keyword evidence="4 10" id="KW-0808">Transferase</keyword>
<dbReference type="EC" id="2.4.1.227" evidence="10"/>
<evidence type="ECO:0000256" key="5">
    <source>
        <dbReference type="ARBA" id="ARBA00022960"/>
    </source>
</evidence>
<dbReference type="PANTHER" id="PTHR21015">
    <property type="entry name" value="UDP-N-ACETYLGLUCOSAMINE--N-ACETYLMURAMYL-(PENTAPEPTIDE) PYROPHOSPHORYL-UNDECAPRENOL N-ACETYLGLUCOSAMINE TRANSFERASE 1"/>
    <property type="match status" value="1"/>
</dbReference>
<evidence type="ECO:0000256" key="6">
    <source>
        <dbReference type="ARBA" id="ARBA00022984"/>
    </source>
</evidence>
<evidence type="ECO:0000259" key="12">
    <source>
        <dbReference type="Pfam" id="PF04101"/>
    </source>
</evidence>
<evidence type="ECO:0000256" key="1">
    <source>
        <dbReference type="ARBA" id="ARBA00022475"/>
    </source>
</evidence>
<dbReference type="RefSeq" id="WP_133494993.1">
    <property type="nucleotide sequence ID" value="NZ_BMLU01000003.1"/>
</dbReference>
<dbReference type="GO" id="GO:0005975">
    <property type="term" value="P:carbohydrate metabolic process"/>
    <property type="evidence" value="ECO:0007669"/>
    <property type="project" value="InterPro"/>
</dbReference>
<comment type="similarity">
    <text evidence="10">Belongs to the glycosyltransferase 28 family. MurG subfamily.</text>
</comment>
<evidence type="ECO:0000259" key="11">
    <source>
        <dbReference type="Pfam" id="PF03033"/>
    </source>
</evidence>
<feature type="domain" description="Glycosyl transferase family 28 C-terminal" evidence="12">
    <location>
        <begin position="190"/>
        <end position="343"/>
    </location>
</feature>
<dbReference type="InterPro" id="IPR004276">
    <property type="entry name" value="GlycoTrans_28_N"/>
</dbReference>
<dbReference type="AlphaFoldDB" id="A0A4R6FUJ9"/>
<name>A0A4R6FUJ9_9SPHN</name>
<dbReference type="UniPathway" id="UPA00219"/>
<proteinExistence type="inferred from homology"/>
<keyword evidence="2 10" id="KW-0132">Cell division</keyword>
<comment type="function">
    <text evidence="10">Cell wall formation. Catalyzes the transfer of a GlcNAc subunit on undecaprenyl-pyrophosphoryl-MurNAc-pentapeptide (lipid intermediate I) to form undecaprenyl-pyrophosphoryl-MurNAc-(pentapeptide)GlcNAc (lipid intermediate II).</text>
</comment>
<evidence type="ECO:0000256" key="2">
    <source>
        <dbReference type="ARBA" id="ARBA00022618"/>
    </source>
</evidence>
<dbReference type="PANTHER" id="PTHR21015:SF22">
    <property type="entry name" value="GLYCOSYLTRANSFERASE"/>
    <property type="match status" value="1"/>
</dbReference>
<comment type="caution">
    <text evidence="13">The sequence shown here is derived from an EMBL/GenBank/DDBJ whole genome shotgun (WGS) entry which is preliminary data.</text>
</comment>
<dbReference type="GO" id="GO:0008360">
    <property type="term" value="P:regulation of cell shape"/>
    <property type="evidence" value="ECO:0007669"/>
    <property type="project" value="UniProtKB-KW"/>
</dbReference>
<protein>
    <recommendedName>
        <fullName evidence="10">UDP-N-acetylglucosamine--N-acetylmuramyl-(pentapeptide) pyrophosphoryl-undecaprenol N-acetylglucosamine transferase</fullName>
        <ecNumber evidence="10">2.4.1.227</ecNumber>
    </recommendedName>
    <alternativeName>
        <fullName evidence="10">Undecaprenyl-PP-MurNAc-pentapeptide-UDPGlcNAc GlcNAc transferase</fullName>
    </alternativeName>
</protein>
<dbReference type="Pfam" id="PF04101">
    <property type="entry name" value="Glyco_tran_28_C"/>
    <property type="match status" value="1"/>
</dbReference>
<comment type="caution">
    <text evidence="10">Lacks conserved residue(s) required for the propagation of feature annotation.</text>
</comment>
<keyword evidence="9 10" id="KW-0961">Cell wall biogenesis/degradation</keyword>
<dbReference type="InterPro" id="IPR006009">
    <property type="entry name" value="GlcNAc_MurG"/>
</dbReference>
<dbReference type="NCBIfam" id="TIGR01133">
    <property type="entry name" value="murG"/>
    <property type="match status" value="1"/>
</dbReference>
<accession>A0A4R6FUJ9</accession>
<dbReference type="GO" id="GO:0009252">
    <property type="term" value="P:peptidoglycan biosynthetic process"/>
    <property type="evidence" value="ECO:0007669"/>
    <property type="project" value="UniProtKB-UniRule"/>
</dbReference>
<evidence type="ECO:0000313" key="13">
    <source>
        <dbReference type="EMBL" id="TDN84614.1"/>
    </source>
</evidence>
<evidence type="ECO:0000256" key="4">
    <source>
        <dbReference type="ARBA" id="ARBA00022679"/>
    </source>
</evidence>
<evidence type="ECO:0000256" key="3">
    <source>
        <dbReference type="ARBA" id="ARBA00022676"/>
    </source>
</evidence>
<evidence type="ECO:0000256" key="10">
    <source>
        <dbReference type="HAMAP-Rule" id="MF_00033"/>
    </source>
</evidence>
<keyword evidence="5 10" id="KW-0133">Cell shape</keyword>
<dbReference type="GO" id="GO:0005886">
    <property type="term" value="C:plasma membrane"/>
    <property type="evidence" value="ECO:0007669"/>
    <property type="project" value="UniProtKB-SubCell"/>
</dbReference>
<dbReference type="OrthoDB" id="9808936at2"/>
<feature type="binding site" evidence="10">
    <location>
        <begin position="14"/>
        <end position="16"/>
    </location>
    <ligand>
        <name>UDP-N-acetyl-alpha-D-glucosamine</name>
        <dbReference type="ChEBI" id="CHEBI:57705"/>
    </ligand>
</feature>
<feature type="binding site" evidence="10">
    <location>
        <position position="125"/>
    </location>
    <ligand>
        <name>UDP-N-acetyl-alpha-D-glucosamine</name>
        <dbReference type="ChEBI" id="CHEBI:57705"/>
    </ligand>
</feature>
<dbReference type="Pfam" id="PF03033">
    <property type="entry name" value="Glyco_transf_28"/>
    <property type="match status" value="1"/>
</dbReference>
<feature type="binding site" evidence="10">
    <location>
        <position position="168"/>
    </location>
    <ligand>
        <name>UDP-N-acetyl-alpha-D-glucosamine</name>
        <dbReference type="ChEBI" id="CHEBI:57705"/>
    </ligand>
</feature>
<evidence type="ECO:0000256" key="8">
    <source>
        <dbReference type="ARBA" id="ARBA00023306"/>
    </source>
</evidence>
<feature type="domain" description="Glycosyltransferase family 28 N-terminal" evidence="11">
    <location>
        <begin position="8"/>
        <end position="143"/>
    </location>
</feature>
<dbReference type="GO" id="GO:0050511">
    <property type="term" value="F:undecaprenyldiphospho-muramoylpentapeptide beta-N-acetylglucosaminyltransferase activity"/>
    <property type="evidence" value="ECO:0007669"/>
    <property type="project" value="UniProtKB-UniRule"/>
</dbReference>
<keyword evidence="3 10" id="KW-0328">Glycosyltransferase</keyword>
<feature type="binding site" evidence="10">
    <location>
        <position position="297"/>
    </location>
    <ligand>
        <name>UDP-N-acetyl-alpha-D-glucosamine</name>
        <dbReference type="ChEBI" id="CHEBI:57705"/>
    </ligand>
</feature>
<organism evidence="13 14">
    <name type="scientific">Stakelama pacifica</name>
    <dbReference type="NCBI Taxonomy" id="517720"/>
    <lineage>
        <taxon>Bacteria</taxon>
        <taxon>Pseudomonadati</taxon>
        <taxon>Pseudomonadota</taxon>
        <taxon>Alphaproteobacteria</taxon>
        <taxon>Sphingomonadales</taxon>
        <taxon>Sphingomonadaceae</taxon>
        <taxon>Stakelama</taxon>
    </lineage>
</organism>
<keyword evidence="1 10" id="KW-1003">Cell membrane</keyword>
<dbReference type="Proteomes" id="UP000295493">
    <property type="component" value="Unassembled WGS sequence"/>
</dbReference>
<dbReference type="EMBL" id="SNWD01000003">
    <property type="protein sequence ID" value="TDN84614.1"/>
    <property type="molecule type" value="Genomic_DNA"/>
</dbReference>
<keyword evidence="8 10" id="KW-0131">Cell cycle</keyword>
<keyword evidence="7 10" id="KW-0472">Membrane</keyword>
<keyword evidence="14" id="KW-1185">Reference proteome</keyword>
<evidence type="ECO:0000256" key="9">
    <source>
        <dbReference type="ARBA" id="ARBA00023316"/>
    </source>
</evidence>
<dbReference type="InterPro" id="IPR007235">
    <property type="entry name" value="Glyco_trans_28_C"/>
</dbReference>
<dbReference type="SUPFAM" id="SSF53756">
    <property type="entry name" value="UDP-Glycosyltransferase/glycogen phosphorylase"/>
    <property type="match status" value="1"/>
</dbReference>
<gene>
    <name evidence="10" type="primary">murG</name>
    <name evidence="13" type="ORF">EV664_103260</name>
</gene>